<dbReference type="Proteomes" id="UP001145114">
    <property type="component" value="Unassembled WGS sequence"/>
</dbReference>
<keyword evidence="2" id="KW-1185">Reference proteome</keyword>
<dbReference type="EMBL" id="JAMZIH010007352">
    <property type="protein sequence ID" value="KAJ1673123.1"/>
    <property type="molecule type" value="Genomic_DNA"/>
</dbReference>
<reference evidence="1" key="1">
    <citation type="submission" date="2022-06" db="EMBL/GenBank/DDBJ databases">
        <title>Phylogenomic reconstructions and comparative analyses of Kickxellomycotina fungi.</title>
        <authorList>
            <person name="Reynolds N.K."/>
            <person name="Stajich J.E."/>
            <person name="Barry K."/>
            <person name="Grigoriev I.V."/>
            <person name="Crous P."/>
            <person name="Smith M.E."/>
        </authorList>
    </citation>
    <scope>NUCLEOTIDE SEQUENCE</scope>
    <source>
        <strain evidence="1">RSA 2271</strain>
    </source>
</reference>
<protein>
    <submittedName>
        <fullName evidence="1">Nonsense-mediated mRNA decay protein 5</fullName>
    </submittedName>
</protein>
<evidence type="ECO:0000313" key="1">
    <source>
        <dbReference type="EMBL" id="KAJ1673123.1"/>
    </source>
</evidence>
<proteinExistence type="predicted"/>
<name>A0ACC1H9I5_9FUNG</name>
<gene>
    <name evidence="1" type="primary">NMD5_2</name>
    <name evidence="1" type="ORF">EV182_005839</name>
</gene>
<organism evidence="1 2">
    <name type="scientific">Spiromyces aspiralis</name>
    <dbReference type="NCBI Taxonomy" id="68401"/>
    <lineage>
        <taxon>Eukaryota</taxon>
        <taxon>Fungi</taxon>
        <taxon>Fungi incertae sedis</taxon>
        <taxon>Zoopagomycota</taxon>
        <taxon>Kickxellomycotina</taxon>
        <taxon>Kickxellomycetes</taxon>
        <taxon>Kickxellales</taxon>
        <taxon>Kickxellaceae</taxon>
        <taxon>Spiromyces</taxon>
    </lineage>
</organism>
<comment type="caution">
    <text evidence="1">The sequence shown here is derived from an EMBL/GenBank/DDBJ whole genome shotgun (WGS) entry which is preliminary data.</text>
</comment>
<evidence type="ECO:0000313" key="2">
    <source>
        <dbReference type="Proteomes" id="UP001145114"/>
    </source>
</evidence>
<feature type="non-terminal residue" evidence="1">
    <location>
        <position position="427"/>
    </location>
</feature>
<sequence length="427" mass="48043">MKIFLDLTNQIDSDALTQAIEDFVETFSDRMAPFAVELATQLCDSFMRIIGEVATNTPDLDSADFDDLSDKTMAAMGVLKTIGTLILNLDNSPEIVLQLEKIVFPVIRFCLDQKLVDMYDEVFEILDCCTFTLKKISPHMWELFDPIYLTFKDSGTDFAEEILPSLDNYISYGSDVVTSHTEVQTKLYDIIEFIMKSDRAGESDRICACKLAEALMLHCPGKIDQLIPGLLNLAATYILSEGAIKTRAFRVYALEVVLNALYYNAPATLAILAQNNWVNGIFTAIVQNLQHFSRVHDKKLLVVALTAVLQVPPDQLPAELQSGLPQIVDTLLQVFQTLPKAVEARENLAKIYEADTHEDFDADFDWGNVENDDDEDEDGEEDGDVRDPEEEYFNNLIHEAQGAAPDEDDEDDDYEIDDEELDEELAF</sequence>
<accession>A0ACC1H9I5</accession>